<protein>
    <submittedName>
        <fullName evidence="1">Uncharacterized protein</fullName>
    </submittedName>
</protein>
<gene>
    <name evidence="1" type="ORF">M419DRAFT_135153</name>
</gene>
<dbReference type="Proteomes" id="UP000024376">
    <property type="component" value="Unassembled WGS sequence"/>
</dbReference>
<reference evidence="2" key="1">
    <citation type="journal article" date="2013" name="Ind. Biotechnol.">
        <title>Comparative genomics analysis of Trichoderma reesei strains.</title>
        <authorList>
            <person name="Koike H."/>
            <person name="Aerts A."/>
            <person name="LaButti K."/>
            <person name="Grigoriev I.V."/>
            <person name="Baker S.E."/>
        </authorList>
    </citation>
    <scope>NUCLEOTIDE SEQUENCE [LARGE SCALE GENOMIC DNA]</scope>
    <source>
        <strain evidence="2">ATCC 56765 / BCRC 32924 / NRRL 11460 / Rut C-30</strain>
    </source>
</reference>
<accession>A0A024RU71</accession>
<dbReference type="HOGENOM" id="CLU_2672883_0_0_1"/>
<dbReference type="AlphaFoldDB" id="A0A024RU71"/>
<evidence type="ECO:0000313" key="1">
    <source>
        <dbReference type="EMBL" id="ETR96719.1"/>
    </source>
</evidence>
<name>A0A024RU71_HYPJR</name>
<proteinExistence type="predicted"/>
<dbReference type="EMBL" id="KI911191">
    <property type="protein sequence ID" value="ETR96719.1"/>
    <property type="molecule type" value="Genomic_DNA"/>
</dbReference>
<dbReference type="KEGG" id="trr:M419DRAFT_135153"/>
<evidence type="ECO:0000313" key="2">
    <source>
        <dbReference type="Proteomes" id="UP000024376"/>
    </source>
</evidence>
<organism evidence="1 2">
    <name type="scientific">Hypocrea jecorina (strain ATCC 56765 / BCRC 32924 / NRRL 11460 / Rut C-30)</name>
    <name type="common">Trichoderma reesei</name>
    <dbReference type="NCBI Taxonomy" id="1344414"/>
    <lineage>
        <taxon>Eukaryota</taxon>
        <taxon>Fungi</taxon>
        <taxon>Dikarya</taxon>
        <taxon>Ascomycota</taxon>
        <taxon>Pezizomycotina</taxon>
        <taxon>Sordariomycetes</taxon>
        <taxon>Hypocreomycetidae</taxon>
        <taxon>Hypocreales</taxon>
        <taxon>Hypocreaceae</taxon>
        <taxon>Trichoderma</taxon>
    </lineage>
</organism>
<sequence>MTGTLETNASLCRHSQSRHRTGRGVFLLMFLFNGRQLACDISAFPRFENLRMSHDVDDAFATPLWRLDRLGLETR</sequence>